<dbReference type="AlphaFoldDB" id="A0A2U8HMD6"/>
<name>A0A2U8HMD6_9RHOB</name>
<reference evidence="1 2" key="1">
    <citation type="submission" date="2017-06" db="EMBL/GenBank/DDBJ databases">
        <title>Yangia sp. YSBP01 complete genome sequence.</title>
        <authorList>
            <person name="Woo J.-H."/>
            <person name="Kim H.-S."/>
        </authorList>
    </citation>
    <scope>NUCLEOTIDE SEQUENCE [LARGE SCALE GENOMIC DNA]</scope>
    <source>
        <strain evidence="1 2">YSBP01</strain>
        <plasmid evidence="1 2">unnamed1</plasmid>
    </source>
</reference>
<evidence type="ECO:0000313" key="2">
    <source>
        <dbReference type="Proteomes" id="UP000244915"/>
    </source>
</evidence>
<dbReference type="Proteomes" id="UP000244915">
    <property type="component" value="Plasmid unnamed1"/>
</dbReference>
<accession>A0A2U8HMD6</accession>
<dbReference type="OrthoDB" id="5918880at2"/>
<keyword evidence="1" id="KW-0614">Plasmid</keyword>
<proteinExistence type="predicted"/>
<dbReference type="Gene3D" id="3.40.50.300">
    <property type="entry name" value="P-loop containing nucleotide triphosphate hydrolases"/>
    <property type="match status" value="1"/>
</dbReference>
<sequence>MLGYVTGLGRGEVDVLMCEVARRLRAEGVPLAGAVQHNIETGPTSKCHMDLQVLSGTDVVRISQDLGALSRGCRLDPQGLERVVGLVSAGLQKGAALLLVNKFGKQEVDGRGFRPVIGEALSAGVPVLVAVNAGNLDAFLAFAEDLAEPLAPDVDAVTDWCRARIREAQAA</sequence>
<dbReference type="EMBL" id="CP022191">
    <property type="protein sequence ID" value="AWI86236.1"/>
    <property type="molecule type" value="Genomic_DNA"/>
</dbReference>
<gene>
    <name evidence="1" type="ORF">CEW88_21095</name>
</gene>
<dbReference type="InterPro" id="IPR027417">
    <property type="entry name" value="P-loop_NTPase"/>
</dbReference>
<dbReference type="Pfam" id="PF10649">
    <property type="entry name" value="DUF2478"/>
    <property type="match status" value="1"/>
</dbReference>
<geneLocation type="plasmid" evidence="1 2">
    <name>unnamed1</name>
</geneLocation>
<evidence type="ECO:0000313" key="1">
    <source>
        <dbReference type="EMBL" id="AWI86236.1"/>
    </source>
</evidence>
<dbReference type="RefSeq" id="WP_108970337.1">
    <property type="nucleotide sequence ID" value="NZ_CP022191.1"/>
</dbReference>
<protein>
    <submittedName>
        <fullName evidence="1">3-dehydroquinate dehydratase</fullName>
    </submittedName>
</protein>
<dbReference type="InterPro" id="IPR018912">
    <property type="entry name" value="DUF2478"/>
</dbReference>
<dbReference type="KEGG" id="ypac:CEW88_21095"/>
<organism evidence="1 2">
    <name type="scientific">Alloyangia pacifica</name>
    <dbReference type="NCBI Taxonomy" id="311180"/>
    <lineage>
        <taxon>Bacteria</taxon>
        <taxon>Pseudomonadati</taxon>
        <taxon>Pseudomonadota</taxon>
        <taxon>Alphaproteobacteria</taxon>
        <taxon>Rhodobacterales</taxon>
        <taxon>Roseobacteraceae</taxon>
        <taxon>Alloyangia</taxon>
    </lineage>
</organism>